<feature type="transmembrane region" description="Helical" evidence="1">
    <location>
        <begin position="76"/>
        <end position="95"/>
    </location>
</feature>
<name>A0A3B7MKK5_9BACT</name>
<keyword evidence="1" id="KW-0472">Membrane</keyword>
<feature type="transmembrane region" description="Helical" evidence="1">
    <location>
        <begin position="236"/>
        <end position="254"/>
    </location>
</feature>
<dbReference type="AlphaFoldDB" id="A0A3B7MKK5"/>
<feature type="transmembrane region" description="Helical" evidence="1">
    <location>
        <begin position="41"/>
        <end position="64"/>
    </location>
</feature>
<evidence type="ECO:0000313" key="3">
    <source>
        <dbReference type="EMBL" id="AXY73799.1"/>
    </source>
</evidence>
<feature type="transmembrane region" description="Helical" evidence="1">
    <location>
        <begin position="286"/>
        <end position="304"/>
    </location>
</feature>
<feature type="domain" description="DUF2157" evidence="2">
    <location>
        <begin position="38"/>
        <end position="151"/>
    </location>
</feature>
<feature type="transmembrane region" description="Helical" evidence="1">
    <location>
        <begin position="101"/>
        <end position="118"/>
    </location>
</feature>
<dbReference type="KEGG" id="pseg:D3H65_07330"/>
<keyword evidence="1" id="KW-0812">Transmembrane</keyword>
<evidence type="ECO:0000259" key="2">
    <source>
        <dbReference type="Pfam" id="PF09925"/>
    </source>
</evidence>
<dbReference type="Proteomes" id="UP000263900">
    <property type="component" value="Chromosome"/>
</dbReference>
<proteinExistence type="predicted"/>
<dbReference type="InterPro" id="IPR018677">
    <property type="entry name" value="DUF2157"/>
</dbReference>
<feature type="transmembrane region" description="Helical" evidence="1">
    <location>
        <begin position="261"/>
        <end position="280"/>
    </location>
</feature>
<sequence length="320" mass="35964">MLPLDREDIHIISRNSTWQPPGVEQALKDNVYNDKSNWQKFLHWLFISLGIGFTTAGILFFFAYNWASLHKFVKIGLIEGLLVIMATLIVFTRLHLTVKNILLTGIAVLIGVLFAVFGQVYQTGANAYDLFLTWTLAITLFVLIANFAPLWVLYILLINTTLILYEQQVAKDWPEILIFMILFLLDSLCLLVALVLARYKPSLQSPAWFNILLALAAVTMATMGMIAGIFGHRQPAFIVLILAVGGLYTAGFLYGLQRKSLFYLALTTFSVIIILSAFFIKLSDGAGMFLFTSLFVIASVTILIKKLIDTQRKWSQEIPV</sequence>
<dbReference type="Pfam" id="PF09925">
    <property type="entry name" value="DUF2157"/>
    <property type="match status" value="1"/>
</dbReference>
<gene>
    <name evidence="3" type="ORF">D3H65_07330</name>
</gene>
<evidence type="ECO:0000256" key="1">
    <source>
        <dbReference type="SAM" id="Phobius"/>
    </source>
</evidence>
<protein>
    <submittedName>
        <fullName evidence="3">DUF2157 domain-containing protein</fullName>
    </submittedName>
</protein>
<feature type="transmembrane region" description="Helical" evidence="1">
    <location>
        <begin position="130"/>
        <end position="156"/>
    </location>
</feature>
<keyword evidence="4" id="KW-1185">Reference proteome</keyword>
<dbReference type="RefSeq" id="WP_119049634.1">
    <property type="nucleotide sequence ID" value="NZ_CP032157.1"/>
</dbReference>
<feature type="transmembrane region" description="Helical" evidence="1">
    <location>
        <begin position="176"/>
        <end position="196"/>
    </location>
</feature>
<reference evidence="3 4" key="1">
    <citation type="submission" date="2018-09" db="EMBL/GenBank/DDBJ databases">
        <title>Genome sequencing of strain 6GH32-13.</title>
        <authorList>
            <person name="Weon H.-Y."/>
            <person name="Heo J."/>
            <person name="Kwon S.-W."/>
        </authorList>
    </citation>
    <scope>NUCLEOTIDE SEQUENCE [LARGE SCALE GENOMIC DNA]</scope>
    <source>
        <strain evidence="3 4">5GH32-13</strain>
    </source>
</reference>
<evidence type="ECO:0000313" key="4">
    <source>
        <dbReference type="Proteomes" id="UP000263900"/>
    </source>
</evidence>
<accession>A0A3B7MKK5</accession>
<dbReference type="EMBL" id="CP032157">
    <property type="protein sequence ID" value="AXY73799.1"/>
    <property type="molecule type" value="Genomic_DNA"/>
</dbReference>
<keyword evidence="1" id="KW-1133">Transmembrane helix</keyword>
<organism evidence="3 4">
    <name type="scientific">Paraflavitalea soli</name>
    <dbReference type="NCBI Taxonomy" id="2315862"/>
    <lineage>
        <taxon>Bacteria</taxon>
        <taxon>Pseudomonadati</taxon>
        <taxon>Bacteroidota</taxon>
        <taxon>Chitinophagia</taxon>
        <taxon>Chitinophagales</taxon>
        <taxon>Chitinophagaceae</taxon>
        <taxon>Paraflavitalea</taxon>
    </lineage>
</organism>
<dbReference type="OrthoDB" id="327621at2"/>
<feature type="transmembrane region" description="Helical" evidence="1">
    <location>
        <begin position="208"/>
        <end position="230"/>
    </location>
</feature>